<proteinExistence type="inferred from homology"/>
<dbReference type="STRING" id="407022.SAMN05661044_02530"/>
<dbReference type="Proteomes" id="UP000199421">
    <property type="component" value="Unassembled WGS sequence"/>
</dbReference>
<evidence type="ECO:0000256" key="1">
    <source>
        <dbReference type="ARBA" id="ARBA00005854"/>
    </source>
</evidence>
<comment type="similarity">
    <text evidence="1 4">Belongs to the D-isomer specific 2-hydroxyacid dehydrogenase family.</text>
</comment>
<dbReference type="InterPro" id="IPR058205">
    <property type="entry name" value="D-LDH-like"/>
</dbReference>
<protein>
    <submittedName>
        <fullName evidence="7">D-lactate dehydrogenase</fullName>
    </submittedName>
</protein>
<dbReference type="PANTHER" id="PTHR43026">
    <property type="entry name" value="2-HYDROXYACID DEHYDROGENASE HOMOLOG 1-RELATED"/>
    <property type="match status" value="1"/>
</dbReference>
<feature type="domain" description="D-isomer specific 2-hydroxyacid dehydrogenase NAD-binding" evidence="6">
    <location>
        <begin position="110"/>
        <end position="295"/>
    </location>
</feature>
<dbReference type="Gene3D" id="3.40.50.720">
    <property type="entry name" value="NAD(P)-binding Rossmann-like Domain"/>
    <property type="match status" value="2"/>
</dbReference>
<evidence type="ECO:0000313" key="8">
    <source>
        <dbReference type="Proteomes" id="UP000199421"/>
    </source>
</evidence>
<evidence type="ECO:0000256" key="3">
    <source>
        <dbReference type="ARBA" id="ARBA00023027"/>
    </source>
</evidence>
<dbReference type="EMBL" id="FOAF01000002">
    <property type="protein sequence ID" value="SEL45214.1"/>
    <property type="molecule type" value="Genomic_DNA"/>
</dbReference>
<keyword evidence="3" id="KW-0520">NAD</keyword>
<reference evidence="8" key="1">
    <citation type="submission" date="2016-10" db="EMBL/GenBank/DDBJ databases">
        <authorList>
            <person name="Varghese N."/>
            <person name="Submissions S."/>
        </authorList>
    </citation>
    <scope>NUCLEOTIDE SEQUENCE [LARGE SCALE GENOMIC DNA]</scope>
    <source>
        <strain evidence="8">DSM 18733</strain>
    </source>
</reference>
<dbReference type="PROSITE" id="PS00065">
    <property type="entry name" value="D_2_HYDROXYACID_DH_1"/>
    <property type="match status" value="1"/>
</dbReference>
<dbReference type="SUPFAM" id="SSF51735">
    <property type="entry name" value="NAD(P)-binding Rossmann-fold domains"/>
    <property type="match status" value="1"/>
</dbReference>
<dbReference type="AlphaFoldDB" id="A0A1H7QC30"/>
<keyword evidence="2 4" id="KW-0560">Oxidoreductase</keyword>
<dbReference type="Pfam" id="PF02826">
    <property type="entry name" value="2-Hacid_dh_C"/>
    <property type="match status" value="1"/>
</dbReference>
<dbReference type="InterPro" id="IPR029753">
    <property type="entry name" value="D-isomer_DH_CS"/>
</dbReference>
<dbReference type="RefSeq" id="WP_093324680.1">
    <property type="nucleotide sequence ID" value="NZ_FOAF01000002.1"/>
</dbReference>
<name>A0A1H7QC30_OLID1</name>
<evidence type="ECO:0000259" key="5">
    <source>
        <dbReference type="Pfam" id="PF00389"/>
    </source>
</evidence>
<dbReference type="InterPro" id="IPR006140">
    <property type="entry name" value="D-isomer_DH_NAD-bd"/>
</dbReference>
<dbReference type="InterPro" id="IPR036291">
    <property type="entry name" value="NAD(P)-bd_dom_sf"/>
</dbReference>
<evidence type="ECO:0000256" key="2">
    <source>
        <dbReference type="ARBA" id="ARBA00023002"/>
    </source>
</evidence>
<evidence type="ECO:0000259" key="6">
    <source>
        <dbReference type="Pfam" id="PF02826"/>
    </source>
</evidence>
<dbReference type="InterPro" id="IPR029752">
    <property type="entry name" value="D-isomer_DH_CS1"/>
</dbReference>
<dbReference type="PANTHER" id="PTHR43026:SF1">
    <property type="entry name" value="2-HYDROXYACID DEHYDROGENASE HOMOLOG 1-RELATED"/>
    <property type="match status" value="1"/>
</dbReference>
<dbReference type="OrthoDB" id="1522997at2"/>
<accession>A0A1H7QC30</accession>
<evidence type="ECO:0000256" key="4">
    <source>
        <dbReference type="RuleBase" id="RU003719"/>
    </source>
</evidence>
<dbReference type="PROSITE" id="PS00670">
    <property type="entry name" value="D_2_HYDROXYACID_DH_2"/>
    <property type="match status" value="1"/>
</dbReference>
<dbReference type="GO" id="GO:0016616">
    <property type="term" value="F:oxidoreductase activity, acting on the CH-OH group of donors, NAD or NADP as acceptor"/>
    <property type="evidence" value="ECO:0007669"/>
    <property type="project" value="InterPro"/>
</dbReference>
<dbReference type="SUPFAM" id="SSF52283">
    <property type="entry name" value="Formate/glycerate dehydrogenase catalytic domain-like"/>
    <property type="match status" value="1"/>
</dbReference>
<dbReference type="Pfam" id="PF00389">
    <property type="entry name" value="2-Hacid_dh"/>
    <property type="match status" value="1"/>
</dbReference>
<evidence type="ECO:0000313" key="7">
    <source>
        <dbReference type="EMBL" id="SEL45214.1"/>
    </source>
</evidence>
<organism evidence="7 8">
    <name type="scientific">Olivibacter domesticus</name>
    <name type="common">Pseudosphingobacterium domesticum</name>
    <dbReference type="NCBI Taxonomy" id="407022"/>
    <lineage>
        <taxon>Bacteria</taxon>
        <taxon>Pseudomonadati</taxon>
        <taxon>Bacteroidota</taxon>
        <taxon>Sphingobacteriia</taxon>
        <taxon>Sphingobacteriales</taxon>
        <taxon>Sphingobacteriaceae</taxon>
        <taxon>Olivibacter</taxon>
    </lineage>
</organism>
<dbReference type="CDD" id="cd12183">
    <property type="entry name" value="LDH_like_2"/>
    <property type="match status" value="1"/>
</dbReference>
<sequence length="328" mass="36763">MKVAMYSAQSYDRFSFDKVNEEYGHEFLYLDIDLNLFTVKLAEGCEAVCIFVNDQADAKVLQALLNIGIKTLVLRCAGFNQVDLEVAKELGIQVMRVPAYSPEAVAEHAVAMILTLNRKTHKAYNRVREGNFSLVGLTGFNLHRKKVGVIGLGKIGLAFSKIIHGFGCEVLAYDPVIQSYPDYINVIQLEELLQESDIISLHCPLLKDTLHLINKERLALMKDGVMLINTSRGGLVHTRDIIEALKKRKVGFLGIDVYDQEEKLFFRDLSGNIIEDDDILRLMSFPNVLITAHQGFFTSEALNEIAHITLQNLMNAEKGIISENSLTC</sequence>
<gene>
    <name evidence="7" type="ORF">SAMN05661044_02530</name>
</gene>
<keyword evidence="8" id="KW-1185">Reference proteome</keyword>
<dbReference type="InterPro" id="IPR006139">
    <property type="entry name" value="D-isomer_2_OHA_DH_cat_dom"/>
</dbReference>
<dbReference type="GO" id="GO:0051287">
    <property type="term" value="F:NAD binding"/>
    <property type="evidence" value="ECO:0007669"/>
    <property type="project" value="InterPro"/>
</dbReference>
<feature type="domain" description="D-isomer specific 2-hydroxyacid dehydrogenase catalytic" evidence="5">
    <location>
        <begin position="26"/>
        <end position="324"/>
    </location>
</feature>